<organism evidence="2 3">
    <name type="scientific">Streptomyces albospinus</name>
    <dbReference type="NCBI Taxonomy" id="285515"/>
    <lineage>
        <taxon>Bacteria</taxon>
        <taxon>Bacillati</taxon>
        <taxon>Actinomycetota</taxon>
        <taxon>Actinomycetes</taxon>
        <taxon>Kitasatosporales</taxon>
        <taxon>Streptomycetaceae</taxon>
        <taxon>Streptomyces</taxon>
    </lineage>
</organism>
<gene>
    <name evidence="2" type="ORF">GCM10010211_58620</name>
</gene>
<sequence>MGGPIGRRAFARPDSGEVDPRPGAAGFEECGNAVCHVEGTTSDAESDEGAEVCFVARALVGSAIR</sequence>
<feature type="region of interest" description="Disordered" evidence="1">
    <location>
        <begin position="1"/>
        <end position="24"/>
    </location>
</feature>
<accession>A0ABQ2VFU2</accession>
<reference evidence="3" key="1">
    <citation type="journal article" date="2019" name="Int. J. Syst. Evol. Microbiol.">
        <title>The Global Catalogue of Microorganisms (GCM) 10K type strain sequencing project: providing services to taxonomists for standard genome sequencing and annotation.</title>
        <authorList>
            <consortium name="The Broad Institute Genomics Platform"/>
            <consortium name="The Broad Institute Genome Sequencing Center for Infectious Disease"/>
            <person name="Wu L."/>
            <person name="Ma J."/>
        </authorList>
    </citation>
    <scope>NUCLEOTIDE SEQUENCE [LARGE SCALE GENOMIC DNA]</scope>
    <source>
        <strain evidence="3">JCM 3399</strain>
    </source>
</reference>
<evidence type="ECO:0000313" key="3">
    <source>
        <dbReference type="Proteomes" id="UP000654471"/>
    </source>
</evidence>
<protein>
    <submittedName>
        <fullName evidence="2">Uncharacterized protein</fullName>
    </submittedName>
</protein>
<name>A0ABQ2VFU2_9ACTN</name>
<evidence type="ECO:0000256" key="1">
    <source>
        <dbReference type="SAM" id="MobiDB-lite"/>
    </source>
</evidence>
<dbReference type="Proteomes" id="UP000654471">
    <property type="component" value="Unassembled WGS sequence"/>
</dbReference>
<comment type="caution">
    <text evidence="2">The sequence shown here is derived from an EMBL/GenBank/DDBJ whole genome shotgun (WGS) entry which is preliminary data.</text>
</comment>
<dbReference type="EMBL" id="BMRP01000025">
    <property type="protein sequence ID" value="GGU84858.1"/>
    <property type="molecule type" value="Genomic_DNA"/>
</dbReference>
<evidence type="ECO:0000313" key="2">
    <source>
        <dbReference type="EMBL" id="GGU84858.1"/>
    </source>
</evidence>
<proteinExistence type="predicted"/>
<keyword evidence="3" id="KW-1185">Reference proteome</keyword>